<dbReference type="GO" id="GO:0006796">
    <property type="term" value="P:phosphate-containing compound metabolic process"/>
    <property type="evidence" value="ECO:0007669"/>
    <property type="project" value="UniProtKB-ARBA"/>
</dbReference>
<gene>
    <name evidence="6" type="ORF">Pflav_052140</name>
</gene>
<sequence length="291" mass="29188">MPLDVLCVGAVTVDTIAVVDRAPGPDGRVVATPFTVAGGGPAATAAVTLARLGVPVGFCGVVGDDAEGALSRALLEKAGVDTTWLVTRPGVRTTQSMIVVSREQGTRMIVTTPSPPPPPVPAGVARWLHLDQTGYPAAREHTGAKISLDGGNPVSGLDVTGLDLYAPAVGGLADAFPAATLAESMRAAAAAGAREVVATAGAEGSYVLVDGEVHHVPPITVESPVSTMGAGDVFHGALLAGLVQGRSLVDAARRANAVAALSCRALDGRTGIPDADETERFLSTVDPGVSV</sequence>
<accession>A0A6F8XY71</accession>
<evidence type="ECO:0000256" key="1">
    <source>
        <dbReference type="ARBA" id="ARBA00010688"/>
    </source>
</evidence>
<dbReference type="RefSeq" id="WP_173038528.1">
    <property type="nucleotide sequence ID" value="NZ_AP022870.1"/>
</dbReference>
<feature type="domain" description="Carbohydrate kinase PfkB" evidence="5">
    <location>
        <begin position="180"/>
        <end position="273"/>
    </location>
</feature>
<dbReference type="KEGG" id="pfla:Pflav_052140"/>
<evidence type="ECO:0000256" key="4">
    <source>
        <dbReference type="RuleBase" id="RU003704"/>
    </source>
</evidence>
<dbReference type="PANTHER" id="PTHR10584">
    <property type="entry name" value="SUGAR KINASE"/>
    <property type="match status" value="1"/>
</dbReference>
<dbReference type="GO" id="GO:0016301">
    <property type="term" value="F:kinase activity"/>
    <property type="evidence" value="ECO:0007669"/>
    <property type="project" value="UniProtKB-KW"/>
</dbReference>
<feature type="domain" description="Carbohydrate kinase PfkB" evidence="5">
    <location>
        <begin position="4"/>
        <end position="113"/>
    </location>
</feature>
<dbReference type="InterPro" id="IPR002139">
    <property type="entry name" value="Ribo/fructo_kinase"/>
</dbReference>
<dbReference type="PROSITE" id="PS00584">
    <property type="entry name" value="PFKB_KINASES_2"/>
    <property type="match status" value="1"/>
</dbReference>
<dbReference type="InterPro" id="IPR002173">
    <property type="entry name" value="Carboh/pur_kinase_PfkB_CS"/>
</dbReference>
<name>A0A6F8XY71_9ACTN</name>
<evidence type="ECO:0000256" key="2">
    <source>
        <dbReference type="ARBA" id="ARBA00022679"/>
    </source>
</evidence>
<evidence type="ECO:0000313" key="7">
    <source>
        <dbReference type="Proteomes" id="UP000502508"/>
    </source>
</evidence>
<protein>
    <submittedName>
        <fullName evidence="6">Ribokinase</fullName>
    </submittedName>
</protein>
<dbReference type="AlphaFoldDB" id="A0A6F8XY71"/>
<dbReference type="Gene3D" id="3.40.1190.20">
    <property type="match status" value="1"/>
</dbReference>
<keyword evidence="2 4" id="KW-0808">Transferase</keyword>
<dbReference type="GO" id="GO:0005829">
    <property type="term" value="C:cytosol"/>
    <property type="evidence" value="ECO:0007669"/>
    <property type="project" value="TreeGrafter"/>
</dbReference>
<dbReference type="SUPFAM" id="SSF53613">
    <property type="entry name" value="Ribokinase-like"/>
    <property type="match status" value="1"/>
</dbReference>
<keyword evidence="3 4" id="KW-0418">Kinase</keyword>
<dbReference type="PRINTS" id="PR00990">
    <property type="entry name" value="RIBOKINASE"/>
</dbReference>
<proteinExistence type="inferred from homology"/>
<reference evidence="6 7" key="2">
    <citation type="submission" date="2020-03" db="EMBL/GenBank/DDBJ databases">
        <authorList>
            <person name="Ichikawa N."/>
            <person name="Kimura A."/>
            <person name="Kitahashi Y."/>
            <person name="Uohara A."/>
        </authorList>
    </citation>
    <scope>NUCLEOTIDE SEQUENCE [LARGE SCALE GENOMIC DNA]</scope>
    <source>
        <strain evidence="6 7">NBRC 107702</strain>
    </source>
</reference>
<keyword evidence="7" id="KW-1185">Reference proteome</keyword>
<dbReference type="Pfam" id="PF00294">
    <property type="entry name" value="PfkB"/>
    <property type="match status" value="2"/>
</dbReference>
<evidence type="ECO:0000313" key="6">
    <source>
        <dbReference type="EMBL" id="BCB78804.1"/>
    </source>
</evidence>
<evidence type="ECO:0000256" key="3">
    <source>
        <dbReference type="ARBA" id="ARBA00022777"/>
    </source>
</evidence>
<evidence type="ECO:0000259" key="5">
    <source>
        <dbReference type="Pfam" id="PF00294"/>
    </source>
</evidence>
<organism evidence="6 7">
    <name type="scientific">Phytohabitans flavus</name>
    <dbReference type="NCBI Taxonomy" id="1076124"/>
    <lineage>
        <taxon>Bacteria</taxon>
        <taxon>Bacillati</taxon>
        <taxon>Actinomycetota</taxon>
        <taxon>Actinomycetes</taxon>
        <taxon>Micromonosporales</taxon>
        <taxon>Micromonosporaceae</taxon>
    </lineage>
</organism>
<dbReference type="PANTHER" id="PTHR10584:SF157">
    <property type="entry name" value="SULFOFRUCTOSE KINASE"/>
    <property type="match status" value="1"/>
</dbReference>
<dbReference type="InterPro" id="IPR011611">
    <property type="entry name" value="PfkB_dom"/>
</dbReference>
<dbReference type="Proteomes" id="UP000502508">
    <property type="component" value="Chromosome"/>
</dbReference>
<dbReference type="InterPro" id="IPR029056">
    <property type="entry name" value="Ribokinase-like"/>
</dbReference>
<comment type="similarity">
    <text evidence="1 4">Belongs to the carbohydrate kinase PfkB family.</text>
</comment>
<dbReference type="EMBL" id="AP022870">
    <property type="protein sequence ID" value="BCB78804.1"/>
    <property type="molecule type" value="Genomic_DNA"/>
</dbReference>
<reference evidence="6 7" key="1">
    <citation type="submission" date="2020-03" db="EMBL/GenBank/DDBJ databases">
        <title>Whole genome shotgun sequence of Phytohabitans flavus NBRC 107702.</title>
        <authorList>
            <person name="Komaki H."/>
            <person name="Tamura T."/>
        </authorList>
    </citation>
    <scope>NUCLEOTIDE SEQUENCE [LARGE SCALE GENOMIC DNA]</scope>
    <source>
        <strain evidence="6 7">NBRC 107702</strain>
    </source>
</reference>